<accession>A0A5B7WU14</accession>
<feature type="transmembrane region" description="Helical" evidence="2">
    <location>
        <begin position="51"/>
        <end position="70"/>
    </location>
</feature>
<gene>
    <name evidence="3" type="ORF">GcLGCM259_1879</name>
</gene>
<reference evidence="3 4" key="1">
    <citation type="submission" date="2018-12" db="EMBL/GenBank/DDBJ databases">
        <title>Complete Genome Sequence of Glutamicibacter creatinolyticus strain LGCM259,isolated from an abscess of a 12-year-old mare in Italy.</title>
        <authorList>
            <person name="Santos R.G."/>
            <person name="Silva A.L."/>
            <person name="Seyffert N."/>
            <person name="Castro T.L.P."/>
            <person name="Attili A.R."/>
            <person name="Rifici C."/>
            <person name="Mazzullo G."/>
            <person name="Brenig B."/>
            <person name="Venanzi F."/>
            <person name="Azevedo V."/>
        </authorList>
    </citation>
    <scope>NUCLEOTIDE SEQUENCE [LARGE SCALE GENOMIC DNA]</scope>
    <source>
        <strain evidence="3 4">LGCM 259</strain>
    </source>
</reference>
<evidence type="ECO:0000256" key="1">
    <source>
        <dbReference type="SAM" id="MobiDB-lite"/>
    </source>
</evidence>
<protein>
    <recommendedName>
        <fullName evidence="5">NnrS family protein</fullName>
    </recommendedName>
</protein>
<proteinExistence type="predicted"/>
<keyword evidence="2" id="KW-0812">Transmembrane</keyword>
<dbReference type="Proteomes" id="UP000307000">
    <property type="component" value="Chromosome"/>
</dbReference>
<evidence type="ECO:0000256" key="2">
    <source>
        <dbReference type="SAM" id="Phobius"/>
    </source>
</evidence>
<feature type="compositionally biased region" description="Basic and acidic residues" evidence="1">
    <location>
        <begin position="413"/>
        <end position="423"/>
    </location>
</feature>
<sequence>MSHPLRKPGPIRRSGRWRLLLMIPAGLCLLAGLDAGLILLDVHAPLPVASWGQAHGMVLVFGFVGALIALERAVALGRAWGYLAPLLLALGGLGLLVSLPRILAGTLLLAGMVATVALYVPLWRRQRAVAVLIQMLGAGAGVAATLLWLAGVQTSLILPWLCSFLVITIAGERVELARLHLGPRSEMVALVLCCAVVGCAAASVLWVWAGTVLFGAALALLVLWLMRQDVARRTIHAQGAPRFMAACLLAGYFWLLVAAVTWCFGYPVSVAAYDTVVHGVFLGFVMSMIMAHAPTILPAVLAIKLPYRALMWVPAVLLHAGLVLRLWLGDGLGYELLWQAGGVLNVVAVVLFVLVALASALLGERALPWPPGSGAAHTPKRSVPVPSGRPGHSIGLRPGMAPAPSTGRAGAGNREEHEGKRDE</sequence>
<feature type="transmembrane region" description="Helical" evidence="2">
    <location>
        <begin position="102"/>
        <end position="122"/>
    </location>
</feature>
<evidence type="ECO:0008006" key="5">
    <source>
        <dbReference type="Google" id="ProtNLM"/>
    </source>
</evidence>
<feature type="transmembrane region" description="Helical" evidence="2">
    <location>
        <begin position="212"/>
        <end position="231"/>
    </location>
</feature>
<organism evidence="3 4">
    <name type="scientific">Glutamicibacter creatinolyticus</name>
    <dbReference type="NCBI Taxonomy" id="162496"/>
    <lineage>
        <taxon>Bacteria</taxon>
        <taxon>Bacillati</taxon>
        <taxon>Actinomycetota</taxon>
        <taxon>Actinomycetes</taxon>
        <taxon>Micrococcales</taxon>
        <taxon>Micrococcaceae</taxon>
        <taxon>Glutamicibacter</taxon>
    </lineage>
</organism>
<feature type="transmembrane region" description="Helical" evidence="2">
    <location>
        <begin position="309"/>
        <end position="328"/>
    </location>
</feature>
<keyword evidence="4" id="KW-1185">Reference proteome</keyword>
<keyword evidence="2" id="KW-0472">Membrane</keyword>
<dbReference type="EMBL" id="CP034412">
    <property type="protein sequence ID" value="QCY47596.1"/>
    <property type="molecule type" value="Genomic_DNA"/>
</dbReference>
<keyword evidence="2" id="KW-1133">Transmembrane helix</keyword>
<evidence type="ECO:0000313" key="3">
    <source>
        <dbReference type="EMBL" id="QCY47596.1"/>
    </source>
</evidence>
<feature type="transmembrane region" description="Helical" evidence="2">
    <location>
        <begin position="79"/>
        <end position="96"/>
    </location>
</feature>
<feature type="region of interest" description="Disordered" evidence="1">
    <location>
        <begin position="373"/>
        <end position="423"/>
    </location>
</feature>
<dbReference type="KEGG" id="gcr:GcLGCM259_1879"/>
<dbReference type="RefSeq" id="WP_175419386.1">
    <property type="nucleotide sequence ID" value="NZ_CP034412.1"/>
</dbReference>
<dbReference type="AlphaFoldDB" id="A0A5B7WU14"/>
<evidence type="ECO:0000313" key="4">
    <source>
        <dbReference type="Proteomes" id="UP000307000"/>
    </source>
</evidence>
<feature type="transmembrane region" description="Helical" evidence="2">
    <location>
        <begin position="280"/>
        <end position="302"/>
    </location>
</feature>
<feature type="transmembrane region" description="Helical" evidence="2">
    <location>
        <begin position="340"/>
        <end position="362"/>
    </location>
</feature>
<feature type="transmembrane region" description="Helical" evidence="2">
    <location>
        <begin position="129"/>
        <end position="151"/>
    </location>
</feature>
<feature type="transmembrane region" description="Helical" evidence="2">
    <location>
        <begin position="243"/>
        <end position="268"/>
    </location>
</feature>
<name>A0A5B7WU14_9MICC</name>